<dbReference type="Pfam" id="PF13240">
    <property type="entry name" value="Zn_Ribbon_1"/>
    <property type="match status" value="1"/>
</dbReference>
<evidence type="ECO:0000313" key="11">
    <source>
        <dbReference type="Proteomes" id="UP000092420"/>
    </source>
</evidence>
<evidence type="ECO:0000256" key="2">
    <source>
        <dbReference type="ARBA" id="ARBA00022475"/>
    </source>
</evidence>
<evidence type="ECO:0000256" key="6">
    <source>
        <dbReference type="SAM" id="Phobius"/>
    </source>
</evidence>
<keyword evidence="5 6" id="KW-0472">Membrane</keyword>
<protein>
    <submittedName>
        <fullName evidence="10">RDD family protein</fullName>
    </submittedName>
</protein>
<sequence>MVFCGKCGKDNPVGAKFCENCGATLDATSVKQQTPYATGDWLSHEHAGFLPRLVAWIIDTIILGIVGRIVAIPFGTSYSYGYDMGYNTGFNLGSIGTILTAIVGLAYIMYFEGGKGATPGKMVMKLKVIGTDGRMPIGYGTAFIRWIGKIISTVVILLGYIWILFDKDKQGWHDKIANTFVVKE</sequence>
<keyword evidence="3 6" id="KW-0812">Transmembrane</keyword>
<dbReference type="EMBL" id="LNJE01000015">
    <property type="protein sequence ID" value="KYC56934.1"/>
    <property type="molecule type" value="Genomic_DNA"/>
</dbReference>
<evidence type="ECO:0000256" key="3">
    <source>
        <dbReference type="ARBA" id="ARBA00022692"/>
    </source>
</evidence>
<gene>
    <name evidence="9" type="ORF">AN188_01189</name>
    <name evidence="10" type="ORF">APG09_01261</name>
</gene>
<feature type="transmembrane region" description="Helical" evidence="6">
    <location>
        <begin position="53"/>
        <end position="78"/>
    </location>
</feature>
<dbReference type="AlphaFoldDB" id="A0A150JG23"/>
<accession>A0A150JB43</accession>
<evidence type="ECO:0000256" key="4">
    <source>
        <dbReference type="ARBA" id="ARBA00022989"/>
    </source>
</evidence>
<dbReference type="Pfam" id="PF06271">
    <property type="entry name" value="RDD"/>
    <property type="match status" value="1"/>
</dbReference>
<comment type="subcellular location">
    <subcellularLocation>
        <location evidence="1">Cell membrane</location>
        <topology evidence="1">Multi-pass membrane protein</topology>
    </subcellularLocation>
</comment>
<feature type="domain" description="Zinc-ribbon" evidence="8">
    <location>
        <begin position="3"/>
        <end position="25"/>
    </location>
</feature>
<evidence type="ECO:0000256" key="5">
    <source>
        <dbReference type="ARBA" id="ARBA00023136"/>
    </source>
</evidence>
<dbReference type="InterPro" id="IPR010432">
    <property type="entry name" value="RDD"/>
</dbReference>
<dbReference type="PANTHER" id="PTHR36115:SF4">
    <property type="entry name" value="MEMBRANE PROTEIN"/>
    <property type="match status" value="1"/>
</dbReference>
<feature type="transmembrane region" description="Helical" evidence="6">
    <location>
        <begin position="143"/>
        <end position="165"/>
    </location>
</feature>
<evidence type="ECO:0000313" key="9">
    <source>
        <dbReference type="EMBL" id="KYC54298.1"/>
    </source>
</evidence>
<dbReference type="InterPro" id="IPR051791">
    <property type="entry name" value="Pra-immunoreactive"/>
</dbReference>
<accession>A0A150JG23</accession>
<name>A0A150JG23_9EURY</name>
<evidence type="ECO:0000313" key="10">
    <source>
        <dbReference type="EMBL" id="KYC56934.1"/>
    </source>
</evidence>
<feature type="domain" description="RDD" evidence="7">
    <location>
        <begin position="47"/>
        <end position="178"/>
    </location>
</feature>
<evidence type="ECO:0000259" key="7">
    <source>
        <dbReference type="Pfam" id="PF06271"/>
    </source>
</evidence>
<keyword evidence="4 6" id="KW-1133">Transmembrane helix</keyword>
<organism evidence="10">
    <name type="scientific">Candidatus Methanofastidiosum methylothiophilum</name>
    <dbReference type="NCBI Taxonomy" id="1705564"/>
    <lineage>
        <taxon>Archaea</taxon>
        <taxon>Methanobacteriati</taxon>
        <taxon>Methanobacteriota</taxon>
        <taxon>Stenosarchaea group</taxon>
        <taxon>Candidatus Methanofastidiosia</taxon>
        <taxon>Candidatus Methanofastidiosales</taxon>
        <taxon>Candidatus Methanofastidiosaceae</taxon>
        <taxon>Candidatus Methanofastidiosum</taxon>
    </lineage>
</organism>
<comment type="caution">
    <text evidence="10">The sequence shown here is derived from an EMBL/GenBank/DDBJ whole genome shotgun (WGS) entry which is preliminary data.</text>
</comment>
<dbReference type="PANTHER" id="PTHR36115">
    <property type="entry name" value="PROLINE-RICH ANTIGEN HOMOLOG-RELATED"/>
    <property type="match status" value="1"/>
</dbReference>
<dbReference type="InterPro" id="IPR026870">
    <property type="entry name" value="Zinc_ribbon_dom"/>
</dbReference>
<evidence type="ECO:0000256" key="1">
    <source>
        <dbReference type="ARBA" id="ARBA00004651"/>
    </source>
</evidence>
<evidence type="ECO:0000259" key="8">
    <source>
        <dbReference type="Pfam" id="PF13240"/>
    </source>
</evidence>
<keyword evidence="2" id="KW-1003">Cell membrane</keyword>
<dbReference type="EMBL" id="LNJB01000015">
    <property type="protein sequence ID" value="KYC54298.1"/>
    <property type="molecule type" value="Genomic_DNA"/>
</dbReference>
<feature type="transmembrane region" description="Helical" evidence="6">
    <location>
        <begin position="90"/>
        <end position="110"/>
    </location>
</feature>
<accession>A0A150JJ78</accession>
<dbReference type="GO" id="GO:0005886">
    <property type="term" value="C:plasma membrane"/>
    <property type="evidence" value="ECO:0007669"/>
    <property type="project" value="UniProtKB-SubCell"/>
</dbReference>
<reference evidence="10 11" key="1">
    <citation type="journal article" date="2016" name="ISME J.">
        <title>Chasing the elusive Euryarchaeota class WSA2: genomes reveal a uniquely fastidious methyl-reducing methanogen.</title>
        <authorList>
            <person name="Nobu M.K."/>
            <person name="Narihiro T."/>
            <person name="Kuroda K."/>
            <person name="Mei R."/>
            <person name="Liu W.T."/>
        </authorList>
    </citation>
    <scope>NUCLEOTIDE SEQUENCE [LARGE SCALE GENOMIC DNA]</scope>
    <source>
        <strain evidence="9">ADurb1013_Bin02101</strain>
        <strain evidence="10">ADurb1213_Bin02801</strain>
    </source>
</reference>
<proteinExistence type="predicted"/>
<dbReference type="Proteomes" id="UP000092420">
    <property type="component" value="Unassembled WGS sequence"/>
</dbReference>